<dbReference type="Gene3D" id="1.10.357.10">
    <property type="entry name" value="Tetracycline Repressor, domain 2"/>
    <property type="match status" value="1"/>
</dbReference>
<dbReference type="PROSITE" id="PS50977">
    <property type="entry name" value="HTH_TETR_2"/>
    <property type="match status" value="1"/>
</dbReference>
<evidence type="ECO:0000313" key="4">
    <source>
        <dbReference type="EMBL" id="MFC4698971.1"/>
    </source>
</evidence>
<dbReference type="Proteomes" id="UP001595897">
    <property type="component" value="Unassembled WGS sequence"/>
</dbReference>
<dbReference type="InterPro" id="IPR036271">
    <property type="entry name" value="Tet_transcr_reg_TetR-rel_C_sf"/>
</dbReference>
<dbReference type="Gene3D" id="1.10.10.60">
    <property type="entry name" value="Homeodomain-like"/>
    <property type="match status" value="1"/>
</dbReference>
<dbReference type="InterPro" id="IPR001647">
    <property type="entry name" value="HTH_TetR"/>
</dbReference>
<sequence length="214" mass="23402">MQSSKGNNAREKAKLLTQQAIKDAASDQFFSIGFAGTSLSDIAKAAGVKVPLIVYHFKSKELLWRECVDDVFNALNTAVSLMLSEISGLQGKAYLRALLTGYINATASAPEYLRLTFLEGMQASSRLTWLVDTHQRKQSELILHIIEQAQAAGTLKKVDKMHAKYILAAAVGAPFILGPEFELITGKSAKTDEVIEQHVETCIALLFDLSDEQA</sequence>
<name>A0ABV9LT16_9ALTE</name>
<evidence type="ECO:0000313" key="5">
    <source>
        <dbReference type="Proteomes" id="UP001595897"/>
    </source>
</evidence>
<dbReference type="InterPro" id="IPR050109">
    <property type="entry name" value="HTH-type_TetR-like_transc_reg"/>
</dbReference>
<accession>A0ABV9LT16</accession>
<evidence type="ECO:0000256" key="2">
    <source>
        <dbReference type="PROSITE-ProRule" id="PRU00335"/>
    </source>
</evidence>
<dbReference type="RefSeq" id="WP_382405668.1">
    <property type="nucleotide sequence ID" value="NZ_JBHSGU010000002.1"/>
</dbReference>
<comment type="caution">
    <text evidence="4">The sequence shown here is derived from an EMBL/GenBank/DDBJ whole genome shotgun (WGS) entry which is preliminary data.</text>
</comment>
<dbReference type="PANTHER" id="PTHR30055:SF196">
    <property type="entry name" value="HTH-TYPE TRANSCRIPTIONAL REGULATOR RUTR"/>
    <property type="match status" value="1"/>
</dbReference>
<keyword evidence="1 2" id="KW-0238">DNA-binding</keyword>
<organism evidence="4 5">
    <name type="scientific">Glaciecola siphonariae</name>
    <dbReference type="NCBI Taxonomy" id="521012"/>
    <lineage>
        <taxon>Bacteria</taxon>
        <taxon>Pseudomonadati</taxon>
        <taxon>Pseudomonadota</taxon>
        <taxon>Gammaproteobacteria</taxon>
        <taxon>Alteromonadales</taxon>
        <taxon>Alteromonadaceae</taxon>
        <taxon>Glaciecola</taxon>
    </lineage>
</organism>
<feature type="domain" description="HTH tetR-type" evidence="3">
    <location>
        <begin position="15"/>
        <end position="75"/>
    </location>
</feature>
<dbReference type="EMBL" id="JBHSGU010000002">
    <property type="protein sequence ID" value="MFC4698971.1"/>
    <property type="molecule type" value="Genomic_DNA"/>
</dbReference>
<dbReference type="InterPro" id="IPR009057">
    <property type="entry name" value="Homeodomain-like_sf"/>
</dbReference>
<evidence type="ECO:0000259" key="3">
    <source>
        <dbReference type="PROSITE" id="PS50977"/>
    </source>
</evidence>
<proteinExistence type="predicted"/>
<dbReference type="PANTHER" id="PTHR30055">
    <property type="entry name" value="HTH-TYPE TRANSCRIPTIONAL REGULATOR RUTR"/>
    <property type="match status" value="1"/>
</dbReference>
<dbReference type="Pfam" id="PF00440">
    <property type="entry name" value="TetR_N"/>
    <property type="match status" value="1"/>
</dbReference>
<gene>
    <name evidence="4" type="ORF">ACFO4O_02195</name>
</gene>
<protein>
    <submittedName>
        <fullName evidence="4">TetR/AcrR family transcriptional regulator</fullName>
    </submittedName>
</protein>
<dbReference type="SUPFAM" id="SSF48498">
    <property type="entry name" value="Tetracyclin repressor-like, C-terminal domain"/>
    <property type="match status" value="1"/>
</dbReference>
<keyword evidence="5" id="KW-1185">Reference proteome</keyword>
<reference evidence="5" key="1">
    <citation type="journal article" date="2019" name="Int. J. Syst. Evol. Microbiol.">
        <title>The Global Catalogue of Microorganisms (GCM) 10K type strain sequencing project: providing services to taxonomists for standard genome sequencing and annotation.</title>
        <authorList>
            <consortium name="The Broad Institute Genomics Platform"/>
            <consortium name="The Broad Institute Genome Sequencing Center for Infectious Disease"/>
            <person name="Wu L."/>
            <person name="Ma J."/>
        </authorList>
    </citation>
    <scope>NUCLEOTIDE SEQUENCE [LARGE SCALE GENOMIC DNA]</scope>
    <source>
        <strain evidence="5">KACC 12507</strain>
    </source>
</reference>
<evidence type="ECO:0000256" key="1">
    <source>
        <dbReference type="ARBA" id="ARBA00023125"/>
    </source>
</evidence>
<dbReference type="SUPFAM" id="SSF46689">
    <property type="entry name" value="Homeodomain-like"/>
    <property type="match status" value="1"/>
</dbReference>
<feature type="DNA-binding region" description="H-T-H motif" evidence="2">
    <location>
        <begin position="38"/>
        <end position="57"/>
    </location>
</feature>